<sequence length="3882" mass="391456">MGCGASSAAKGVQVPGPRDGRPPDIHLGVKYRGEGPGQHEALKRSVQTITPGQGLAVADVFRRVQEALLAQVDEGGTEYDVQTLEYNGTVVYDRRHPPSDTDSSGAGGRGGGDAATVFAGGGSAVAHVVEALDAAHVRVGLARNGEGGPCTVRVRLGVAPLAANGFVAVSELVGVALRMMRGRYTLVEVQPSGVTARLMAPGGGEGPVIAQETPVDAALGPGDGLLLRGVTCSGKLVLALRQFSARLSPLDRNVSLRTRSSANSAPAVEASPSSTPRLQPLVHSPSRSPAAAAGGGGANPFRSDSFRQLPPLSALAPAEDAPVPKGDKATAARAERMRAVDVTGLPPPLHPPRPAGQGADERLVRLMTELAAPAKGPAPADAALRRGSAAQLAKVALCHEVASARRGGPGAWPPPRGAAERLLAAAQRLWAALGSAGLPPPPSLFPTSHVLLQTAATFSRPGGAALLGTPRGTALLDHLAWPRGAALEDLAPPRTATLLLHSRWRQGGSRPVAPVPVALPLAAGAGAGAKAAAANKPAGPPAGTGPGLQEYVDAFDAQGWAQVRLDDLPSAALARTVAPALQELVSGGRGVGPEQLAEWLGLAPADLLARPFGSSSSSSSSSHVAAQLARECGELINPAALAIKHGSLDAAAVADLLQQLSSASGSAAGAAGRSASAAPDPSASPKAAGPGKAPSGAAATSSATADRAALRMATFRGVFDRTLSARLLLACLPSNAVTAIRTESHGAVSSLGKYLSSAGFGAVAPGWPLVACTTGSVGTDAVLVVQMVHAPRAYDGHRFYGAKLPTPYRPGPTLVVIGPGATAAPDGGEGGTTAAVAVDTAVMAPSDEAAEQAVAGLLRHLISLAEAASARGPGEEAAALYALNALLAAAPGGPAAEEFPLRGSLVAALQGLPVGPALSSDMPLLGRLLRLATGAGTAPIPAAAALGADRKAVLPGLPRPAACREQLMSTLDPFLSDLVRTYPDAVSELMLDCVRCGACGVLRRLLALGALRSLARRGAAGEVVLAGGEALAPRPEGEGSAWPEGGPEDGDEEAAGGGEGEQADVEKGEGGPVPAPVPFGEAAVGALLCTAVLAQAHDCLLALLRYGADPNSRTFGLWRLGVASAAAAAASPASNPAPASTASASPGSSGSASAPLASACPNHDVGLLPASVQGPASRALWTPPLDGPLLPYAHSARTARTASHTRSAIRRGPNPRPSPLVCGHVRALHIAADLGDELSAALLLHAGGRGDARAIVPIPIRKHDGEGIDRTAAEREEDESEEEQEAALEPQLTAGPGVTPTEVALLRGLEGLAKSLGSGLALGQTPAPSPLVPAGGPAGPRAGPATGPVLVTQLGPGALLLSCVRVLRLQAAGVDAGGLVELCAGLRSSLSLGSLELLDLRANPLTTASASGVPDGAGVAALAALLPAAARLRTLLLAGPCWSQPASFAPAAAPAASTALAPAPTFPPEIDTLVAALLAGSCGVTQLDALTLNRRGRRRQVASLGTRRFRFLPKRGTVALTQPGPRWRFDVELGEPVCEDGDEEEEDAERGPLWVPWAGALALARCAAGPALVSTWLPDGWHVASSRLHEPLGTHVAAAWLKSTTTAAVVVPLEAPSGPLAPGSGPAKGSGSGPGKSGSGSGGGGGGGTTAVAEGWEGETLAELLGSCPNLQDLTVLLVPPLPSTSLPASTAPPPTTSGSSSSSAEQPARPPLGSGLSNGPNQAGHTTTQVGLDATLATRFMGALTKALRSNTNTSPSSGGGAQPGLRTLGLLVEAPVQPQHAPALRAAADELWSALQALPDLESVNGISVQEAANKSASAASSGGGGAGTGGGRGGGAGLNPLAAWLPAQAFHTTLPAEVGDEPADDSGADVSNDDNDSSGGANAAGGGGEVQAATMLVFMPGPSGPEDLLQAEKLCRLAEGEGVLDLPRLAATCAPYHWPQLQASGVPFEEVVPAALVDGARLDWRQDAAAWVLTVETDGGLGVVADPSLLSALVRHHARSSSMSSNSSGGGAATAPGAETRLIVELQVPPPVDQPAAAGAVVDRSRRRTTDSAQYSTHATAGSHGCGATCLALLALAEALVRSGPQLQTLELRVEPQLPPGALPSLHALLAALRDHHPCLASVNGLQRAPRAQQAQQGQPPSPGKATSRKAGAGSGSGLGAATVDDAVAAVGGAGAPADVDDVDSSRGMDPVALAVKLTWQLQGCAASVRRLVLAAPPHAALAPLLRCPFPSLQRLRLTDLPVGTEELLLRLASLLPALPSLELLEARVALTPLPGSTPAGPAVLTPAALGSPGSRPHRHSNPGGSPSPRSSLTGGGAPPTLVQVPWILRVGLTALGAAAAVHPRLKELNGVSVLPYRTAAPPGAAADSRVGAPATATTTAAALTEVSEDWGDVHQAGVRLALLQAAPPAALEQVKRLALACPASPSARTWPLVDGIEATASASLDGSFARLGLDDDLDPSAKLSSSSILSSSSRGVSSTLAAAKAPLLAPPPAVATQSWFAAASRGLRSAGQPQLVSLEPSQVSDRELAALASEVTALLPFLPLLRNLELTLKPEPDASATTESPKGGVRGSRNNKGGVRRRPKATLGSIKAAVGFLDAVEALAGAALAHPRLERVCGLAFRRVAPLVKVWERGGDRLADCLQIALLLHRVAPAPPSDGQPPQPSTTYQLGPAPTGPPGCKLTWAQSAALLRAVATSAASQLPPGCPCQAADLLPSGVLRVLLREGGMLVRRPDGALRFSALPHLVLQMDMSRDRWGCRLEGAVRALLWFAQPQLGVWDVMQALSVEVLHVGRNAGASRSGSCSWWRPERLQEGLHQLSLDARRGPAVAQKLEALVLRLVCSAQLQKARLDPPFGTAFDALSGPLGPHVAGGPEGLMARLRSALRSAASALMASTRQVGRPALLHGIPLKLLATGRVHGIVLASQLPADSGSGSPSGSGSGSGPGSRTRVSLVCQLGGGGTGPGARGPPERRVEAFDVTDCQLAAAVVSALLPPAAWASLGLEGAQPPACFALRHLASLSASLPPPPPSPSYPAGARTPGSPSTSSKQLLSQQQQQQQQGSPSPVRAPQPPPFSLTELVLDQPLAVCGPGSEAVQLLTRVLTQHAWPSAALRRVALRLVTARGRRSLVAGAGEGGAGAGAGGGGKGPARGTRQGSGGGASPSRGGATEQAAAEVAEVLLQQVERLTDLAVALMRLPSLERLSYTLDGLPAHFGTGVAHPLLPESLRAAARRIFTDGAPPLEALRKGATWQGLLLDTLAPSLASASTSSGSSSSASALGSIVLGAHAEPRCGGLGGTGKALALPRPLGPLLVLALATACPQQVRVEPAAERGNIDVQLLLCQLRMLVESQPPMSPLPRSLELLVPLGCPASLDLLAELLAAMRARAAARRASSSGGGGGGAGAGGGDGGRGEAAGRAGGHPPLRRLALNLHDSEEGVPAPQTLAALRRVLLEALPGFPDLDPRGLDLGFGSRYEQLLREASAAQPSPAALAFSTASSPTPTPRSPVQRSLSRVASRSLSRSASRSASPSRHAPSPTKRASAAGVANRTGPIGLDPAALEAGASAAAEEAFIERLFGAVRAAVGRAQTFHGLPVALLGSGRVTDVEVEGSEVRLKLRGDSEGGAGAGGEVRGEEWSKHKSTPLGPVLVSALLKAAPRSFVVKSLDSSPAPLWWLLWRLAKLASAAPPGRGLRELRLGGPQAAVRCEGDAAALMLLLAASPQLEALSVGLQPWRREGCWAPEGGLQLGEDEGPSTGTHAAALALALLTHPGLEEVGLERPWSSGPGWALADLATCFAQEFAVSTAANTRSGASECGAGARGKRAQAQAQARGHPPRAQQEADEGAQAKVQALAELLCVPEDLLRRPAGEALRNMRKLGPRS</sequence>
<feature type="region of interest" description="Disordered" evidence="2">
    <location>
        <begin position="2560"/>
        <end position="2588"/>
    </location>
</feature>
<feature type="compositionally biased region" description="Low complexity" evidence="2">
    <location>
        <begin position="3825"/>
        <end position="3839"/>
    </location>
</feature>
<dbReference type="PANTHER" id="PTHR13037">
    <property type="entry name" value="FORMIN"/>
    <property type="match status" value="1"/>
</dbReference>
<feature type="region of interest" description="Disordered" evidence="2">
    <location>
        <begin position="3392"/>
        <end position="3426"/>
    </location>
</feature>
<feature type="region of interest" description="Disordered" evidence="2">
    <location>
        <begin position="2931"/>
        <end position="2975"/>
    </location>
</feature>
<feature type="region of interest" description="Disordered" evidence="2">
    <location>
        <begin position="669"/>
        <end position="700"/>
    </location>
</feature>
<feature type="compositionally biased region" description="Low complexity" evidence="2">
    <location>
        <begin position="3044"/>
        <end position="3068"/>
    </location>
</feature>
<feature type="region of interest" description="Disordered" evidence="2">
    <location>
        <begin position="2130"/>
        <end position="2161"/>
    </location>
</feature>
<feature type="region of interest" description="Disordered" evidence="2">
    <location>
        <begin position="3487"/>
        <end position="3550"/>
    </location>
</feature>
<evidence type="ECO:0000256" key="2">
    <source>
        <dbReference type="SAM" id="MobiDB-lite"/>
    </source>
</evidence>
<feature type="region of interest" description="Disordered" evidence="2">
    <location>
        <begin position="257"/>
        <end position="334"/>
    </location>
</feature>
<feature type="compositionally biased region" description="Acidic residues" evidence="2">
    <location>
        <begin position="1275"/>
        <end position="1286"/>
    </location>
</feature>
<feature type="region of interest" description="Disordered" evidence="2">
    <location>
        <begin position="2031"/>
        <end position="2066"/>
    </location>
</feature>
<evidence type="ECO:0000256" key="1">
    <source>
        <dbReference type="ARBA" id="ARBA00022581"/>
    </source>
</evidence>
<dbReference type="PANTHER" id="PTHR13037:SF24">
    <property type="entry name" value="POLYCOMB PROTEIN PCL-RELATED"/>
    <property type="match status" value="1"/>
</dbReference>
<feature type="region of interest" description="Disordered" evidence="2">
    <location>
        <begin position="1620"/>
        <end position="1652"/>
    </location>
</feature>
<comment type="caution">
    <text evidence="3">The sequence shown here is derived from an EMBL/GenBank/DDBJ whole genome shotgun (WGS) entry which is preliminary data.</text>
</comment>
<feature type="compositionally biased region" description="Low complexity" evidence="2">
    <location>
        <begin position="3487"/>
        <end position="3538"/>
    </location>
</feature>
<accession>A0A836C5T7</accession>
<feature type="compositionally biased region" description="Gly residues" evidence="2">
    <location>
        <begin position="2938"/>
        <end position="2948"/>
    </location>
</feature>
<dbReference type="Proteomes" id="UP000612055">
    <property type="component" value="Unassembled WGS sequence"/>
</dbReference>
<feature type="region of interest" description="Disordered" evidence="2">
    <location>
        <begin position="1860"/>
        <end position="1889"/>
    </location>
</feature>
<organism evidence="3 4">
    <name type="scientific">Edaphochlamys debaryana</name>
    <dbReference type="NCBI Taxonomy" id="47281"/>
    <lineage>
        <taxon>Eukaryota</taxon>
        <taxon>Viridiplantae</taxon>
        <taxon>Chlorophyta</taxon>
        <taxon>core chlorophytes</taxon>
        <taxon>Chlorophyceae</taxon>
        <taxon>CS clade</taxon>
        <taxon>Chlamydomonadales</taxon>
        <taxon>Chlamydomonadales incertae sedis</taxon>
        <taxon>Edaphochlamys</taxon>
    </lineage>
</organism>
<evidence type="ECO:0000313" key="4">
    <source>
        <dbReference type="Proteomes" id="UP000612055"/>
    </source>
</evidence>
<feature type="compositionally biased region" description="Gly residues" evidence="2">
    <location>
        <begin position="1626"/>
        <end position="1649"/>
    </location>
</feature>
<keyword evidence="1" id="KW-0945">Host-virus interaction</keyword>
<feature type="compositionally biased region" description="Gly residues" evidence="2">
    <location>
        <begin position="2960"/>
        <end position="2969"/>
    </location>
</feature>
<feature type="region of interest" description="Disordered" evidence="2">
    <location>
        <begin position="3026"/>
        <end position="3078"/>
    </location>
</feature>
<feature type="compositionally biased region" description="Gly residues" evidence="2">
    <location>
        <begin position="3397"/>
        <end position="3421"/>
    </location>
</feature>
<feature type="region of interest" description="Disordered" evidence="2">
    <location>
        <begin position="1196"/>
        <end position="1217"/>
    </location>
</feature>
<protein>
    <submittedName>
        <fullName evidence="3">Uncharacterized protein</fullName>
    </submittedName>
</protein>
<feature type="region of interest" description="Disordered" evidence="2">
    <location>
        <begin position="1"/>
        <end position="27"/>
    </location>
</feature>
<feature type="compositionally biased region" description="Basic and acidic residues" evidence="2">
    <location>
        <begin position="325"/>
        <end position="334"/>
    </location>
</feature>
<feature type="compositionally biased region" description="Polar residues" evidence="2">
    <location>
        <begin position="2054"/>
        <end position="2063"/>
    </location>
</feature>
<feature type="region of interest" description="Disordered" evidence="2">
    <location>
        <begin position="1265"/>
        <end position="1297"/>
    </location>
</feature>
<feature type="compositionally biased region" description="Gly residues" evidence="2">
    <location>
        <begin position="3135"/>
        <end position="3163"/>
    </location>
</feature>
<feature type="region of interest" description="Disordered" evidence="2">
    <location>
        <begin position="3620"/>
        <end position="3642"/>
    </location>
</feature>
<feature type="region of interest" description="Disordered" evidence="2">
    <location>
        <begin position="2657"/>
        <end position="2677"/>
    </location>
</feature>
<dbReference type="EMBL" id="JAEHOE010000002">
    <property type="protein sequence ID" value="KAG2501205.1"/>
    <property type="molecule type" value="Genomic_DNA"/>
</dbReference>
<keyword evidence="4" id="KW-1185">Reference proteome</keyword>
<evidence type="ECO:0000313" key="3">
    <source>
        <dbReference type="EMBL" id="KAG2501205.1"/>
    </source>
</evidence>
<name>A0A836C5T7_9CHLO</name>
<feature type="compositionally biased region" description="Acidic residues" evidence="2">
    <location>
        <begin position="1861"/>
        <end position="1879"/>
    </location>
</feature>
<feature type="region of interest" description="Disordered" evidence="2">
    <location>
        <begin position="1030"/>
        <end position="1076"/>
    </location>
</feature>
<reference evidence="3" key="1">
    <citation type="journal article" date="2020" name="bioRxiv">
        <title>Comparative genomics of Chlamydomonas.</title>
        <authorList>
            <person name="Craig R.J."/>
            <person name="Hasan A.R."/>
            <person name="Ness R.W."/>
            <person name="Keightley P.D."/>
        </authorList>
    </citation>
    <scope>NUCLEOTIDE SEQUENCE</scope>
    <source>
        <strain evidence="3">CCAP 11/70</strain>
    </source>
</reference>
<feature type="region of interest" description="Disordered" evidence="2">
    <location>
        <begin position="3133"/>
        <end position="3171"/>
    </location>
</feature>
<feature type="region of interest" description="Disordered" evidence="2">
    <location>
        <begin position="2279"/>
        <end position="2320"/>
    </location>
</feature>
<feature type="compositionally biased region" description="Polar residues" evidence="2">
    <location>
        <begin position="1716"/>
        <end position="1728"/>
    </location>
</feature>
<feature type="region of interest" description="Disordered" evidence="2">
    <location>
        <begin position="1132"/>
        <end position="1156"/>
    </location>
</feature>
<gene>
    <name evidence="3" type="ORF">HYH03_001018</name>
</gene>
<feature type="region of interest" description="Disordered" evidence="2">
    <location>
        <begin position="1685"/>
        <end position="1728"/>
    </location>
</feature>
<feature type="region of interest" description="Disordered" evidence="2">
    <location>
        <begin position="3811"/>
        <end position="3846"/>
    </location>
</feature>
<feature type="compositionally biased region" description="Basic and acidic residues" evidence="2">
    <location>
        <begin position="1265"/>
        <end position="1274"/>
    </location>
</feature>
<feature type="region of interest" description="Disordered" evidence="2">
    <location>
        <begin position="90"/>
        <end position="110"/>
    </location>
</feature>
<proteinExistence type="predicted"/>
<feature type="compositionally biased region" description="Low complexity" evidence="2">
    <location>
        <begin position="1697"/>
        <end position="1708"/>
    </location>
</feature>
<feature type="compositionally biased region" description="Low complexity" evidence="2">
    <location>
        <begin position="2130"/>
        <end position="2155"/>
    </location>
</feature>
<feature type="compositionally biased region" description="Low complexity" evidence="2">
    <location>
        <begin position="2305"/>
        <end position="2316"/>
    </location>
</feature>
<feature type="compositionally biased region" description="Pro residues" evidence="2">
    <location>
        <begin position="2657"/>
        <end position="2668"/>
    </location>
</feature>